<keyword evidence="2" id="KW-0418">Kinase</keyword>
<proteinExistence type="predicted"/>
<dbReference type="Gene3D" id="3.30.565.10">
    <property type="entry name" value="Histidine kinase-like ATPase, C-terminal domain"/>
    <property type="match status" value="1"/>
</dbReference>
<dbReference type="CDD" id="cd16936">
    <property type="entry name" value="HATPase_RsbW-like"/>
    <property type="match status" value="1"/>
</dbReference>
<dbReference type="EMBL" id="FOVM01000001">
    <property type="protein sequence ID" value="SFN45161.1"/>
    <property type="molecule type" value="Genomic_DNA"/>
</dbReference>
<sequence>MTKHENSFFFSSPPTDVDAVHDFLHETWALHPDIDEMDRMAFETALVELASNVIQHADTGDGVTCALSVSADSTELRAQFSDTAEAGGFRMRTATMPDDLAESGRGLAFMQMLVDEVRYERVEDRNVWSLIKKRAASEASAD</sequence>
<gene>
    <name evidence="2" type="ORF">SAMN05216219_0729</name>
</gene>
<protein>
    <submittedName>
        <fullName evidence="2">Serine/threonine-protein kinase RsbW</fullName>
    </submittedName>
</protein>
<evidence type="ECO:0000313" key="2">
    <source>
        <dbReference type="EMBL" id="SFN45161.1"/>
    </source>
</evidence>
<keyword evidence="2" id="KW-0808">Transferase</keyword>
<accession>A0A1I4Z4G8</accession>
<evidence type="ECO:0000313" key="3">
    <source>
        <dbReference type="Proteomes" id="UP000198867"/>
    </source>
</evidence>
<dbReference type="SUPFAM" id="SSF55874">
    <property type="entry name" value="ATPase domain of HSP90 chaperone/DNA topoisomerase II/histidine kinase"/>
    <property type="match status" value="1"/>
</dbReference>
<dbReference type="InterPro" id="IPR003594">
    <property type="entry name" value="HATPase_dom"/>
</dbReference>
<dbReference type="Pfam" id="PF13581">
    <property type="entry name" value="HATPase_c_2"/>
    <property type="match status" value="1"/>
</dbReference>
<keyword evidence="3" id="KW-1185">Reference proteome</keyword>
<dbReference type="STRING" id="995034.SAMN05216219_0729"/>
<dbReference type="InterPro" id="IPR036890">
    <property type="entry name" value="HATPase_C_sf"/>
</dbReference>
<dbReference type="Proteomes" id="UP000198867">
    <property type="component" value="Unassembled WGS sequence"/>
</dbReference>
<dbReference type="RefSeq" id="WP_090708829.1">
    <property type="nucleotide sequence ID" value="NZ_FOVM01000001.1"/>
</dbReference>
<dbReference type="AlphaFoldDB" id="A0A1I4Z4G8"/>
<dbReference type="OrthoDB" id="159434at2"/>
<organism evidence="2 3">
    <name type="scientific">Mycetocola miduiensis</name>
    <dbReference type="NCBI Taxonomy" id="995034"/>
    <lineage>
        <taxon>Bacteria</taxon>
        <taxon>Bacillati</taxon>
        <taxon>Actinomycetota</taxon>
        <taxon>Actinomycetes</taxon>
        <taxon>Micrococcales</taxon>
        <taxon>Microbacteriaceae</taxon>
        <taxon>Mycetocola</taxon>
    </lineage>
</organism>
<name>A0A1I4Z4G8_9MICO</name>
<dbReference type="GO" id="GO:0016301">
    <property type="term" value="F:kinase activity"/>
    <property type="evidence" value="ECO:0007669"/>
    <property type="project" value="UniProtKB-KW"/>
</dbReference>
<reference evidence="3" key="1">
    <citation type="submission" date="2016-10" db="EMBL/GenBank/DDBJ databases">
        <authorList>
            <person name="Varghese N."/>
            <person name="Submissions S."/>
        </authorList>
    </citation>
    <scope>NUCLEOTIDE SEQUENCE [LARGE SCALE GENOMIC DNA]</scope>
    <source>
        <strain evidence="3">CGMCC 1.11101</strain>
    </source>
</reference>
<feature type="domain" description="Histidine kinase/HSP90-like ATPase" evidence="1">
    <location>
        <begin position="11"/>
        <end position="131"/>
    </location>
</feature>
<evidence type="ECO:0000259" key="1">
    <source>
        <dbReference type="Pfam" id="PF13581"/>
    </source>
</evidence>